<protein>
    <submittedName>
        <fullName evidence="1">Uncharacterized protein</fullName>
    </submittedName>
</protein>
<dbReference type="AlphaFoldDB" id="A0A0A9D6S1"/>
<organism evidence="1">
    <name type="scientific">Arundo donax</name>
    <name type="common">Giant reed</name>
    <name type="synonym">Donax arundinaceus</name>
    <dbReference type="NCBI Taxonomy" id="35708"/>
    <lineage>
        <taxon>Eukaryota</taxon>
        <taxon>Viridiplantae</taxon>
        <taxon>Streptophyta</taxon>
        <taxon>Embryophyta</taxon>
        <taxon>Tracheophyta</taxon>
        <taxon>Spermatophyta</taxon>
        <taxon>Magnoliopsida</taxon>
        <taxon>Liliopsida</taxon>
        <taxon>Poales</taxon>
        <taxon>Poaceae</taxon>
        <taxon>PACMAD clade</taxon>
        <taxon>Arundinoideae</taxon>
        <taxon>Arundineae</taxon>
        <taxon>Arundo</taxon>
    </lineage>
</organism>
<accession>A0A0A9D6S1</accession>
<reference evidence="1" key="1">
    <citation type="submission" date="2014-09" db="EMBL/GenBank/DDBJ databases">
        <authorList>
            <person name="Magalhaes I.L.F."/>
            <person name="Oliveira U."/>
            <person name="Santos F.R."/>
            <person name="Vidigal T.H.D.A."/>
            <person name="Brescovit A.D."/>
            <person name="Santos A.J."/>
        </authorList>
    </citation>
    <scope>NUCLEOTIDE SEQUENCE</scope>
    <source>
        <tissue evidence="1">Shoot tissue taken approximately 20 cm above the soil surface</tissue>
    </source>
</reference>
<sequence>MTFPETPKKNLAICSISMNLPFNSSFFRRAESLLS</sequence>
<proteinExistence type="predicted"/>
<reference evidence="1" key="2">
    <citation type="journal article" date="2015" name="Data Brief">
        <title>Shoot transcriptome of the giant reed, Arundo donax.</title>
        <authorList>
            <person name="Barrero R.A."/>
            <person name="Guerrero F.D."/>
            <person name="Moolhuijzen P."/>
            <person name="Goolsby J.A."/>
            <person name="Tidwell J."/>
            <person name="Bellgard S.E."/>
            <person name="Bellgard M.I."/>
        </authorList>
    </citation>
    <scope>NUCLEOTIDE SEQUENCE</scope>
    <source>
        <tissue evidence="1">Shoot tissue taken approximately 20 cm above the soil surface</tissue>
    </source>
</reference>
<dbReference type="EMBL" id="GBRH01215502">
    <property type="protein sequence ID" value="JAD82393.1"/>
    <property type="molecule type" value="Transcribed_RNA"/>
</dbReference>
<evidence type="ECO:0000313" key="1">
    <source>
        <dbReference type="EMBL" id="JAD82393.1"/>
    </source>
</evidence>
<name>A0A0A9D6S1_ARUDO</name>